<feature type="transmembrane region" description="Helical" evidence="6">
    <location>
        <begin position="741"/>
        <end position="765"/>
    </location>
</feature>
<name>A0A1X0QII8_9MICR</name>
<dbReference type="PANTHER" id="PTHR43294:SF21">
    <property type="entry name" value="CATION TRANSPORTING ATPASE"/>
    <property type="match status" value="1"/>
</dbReference>
<dbReference type="InterPro" id="IPR023298">
    <property type="entry name" value="ATPase_P-typ_TM_dom_sf"/>
</dbReference>
<dbReference type="AlphaFoldDB" id="A0A1X0QII8"/>
<proteinExistence type="predicted"/>
<evidence type="ECO:0000256" key="4">
    <source>
        <dbReference type="ARBA" id="ARBA00022989"/>
    </source>
</evidence>
<dbReference type="GO" id="GO:0030007">
    <property type="term" value="P:intracellular potassium ion homeostasis"/>
    <property type="evidence" value="ECO:0007669"/>
    <property type="project" value="TreeGrafter"/>
</dbReference>
<dbReference type="VEuPathDB" id="MicrosporidiaDB:HERIO_42"/>
<keyword evidence="4 6" id="KW-1133">Transmembrane helix</keyword>
<accession>A0A1X0QII8</accession>
<dbReference type="GO" id="GO:0000166">
    <property type="term" value="F:nucleotide binding"/>
    <property type="evidence" value="ECO:0007669"/>
    <property type="project" value="InterPro"/>
</dbReference>
<feature type="transmembrane region" description="Helical" evidence="6">
    <location>
        <begin position="59"/>
        <end position="76"/>
    </location>
</feature>
<evidence type="ECO:0000313" key="9">
    <source>
        <dbReference type="EMBL" id="ORD99581.1"/>
    </source>
</evidence>
<dbReference type="PANTHER" id="PTHR43294">
    <property type="entry name" value="SODIUM/POTASSIUM-TRANSPORTING ATPASE SUBUNIT ALPHA"/>
    <property type="match status" value="1"/>
</dbReference>
<dbReference type="GO" id="GO:1990573">
    <property type="term" value="P:potassium ion import across plasma membrane"/>
    <property type="evidence" value="ECO:0007669"/>
    <property type="project" value="TreeGrafter"/>
</dbReference>
<dbReference type="PRINTS" id="PR00119">
    <property type="entry name" value="CATATPASE"/>
</dbReference>
<dbReference type="VEuPathDB" id="MicrosporidiaDB:A0H76_603"/>
<sequence>MHTHKKSIEELINIYDVKMRNGKVYKERKKIPGIKKNLSFHRENTHIIKRIFCLIKRPINLLLISASVALGVLYFFENEEKNHPAVLTITLIIVLLNICTELYYELKFFYKFKENVHIPTCRVLVGDKFETISTEDLVEGDVIKLCKSDVVGADGVIIQLEELKVDNSNISGSAEVIKKSLEPKSDDLLKAKNVVLKGNIVISGTAIAIIFAVGRDTIEFINSKNEFIKKKKAGPITKEFDLFFQGLFIIATFISVILLTISFATGHELVYIFEVIIALYIGILPEGIPTAIDLIDYQAIRKLNDLGILITEKSTIENLSVLDHLILNKAGVITVKELFCEKIYDGTEIINVESVFFEDNEVEYKKLLNIGFICRRISDDYKNKIEMDHLNNDIILDAIKIFSDICQEISIKKSLNFNFNINQNVKFILSDDKYYTNCTHFYFNGKKKRINDKERKKLMITRKGLINYGTNIVCICQKTGDDLIFVCFLSFINLSKTCTRIVTDVIRATGINITMLTKDKSFYIKELSTQHLKIRNILRYENFNNLDDHIKKMFYENNFTLMGIDYKQKYKILKDLIGLNKITAVIANQTNEAPSLYLADVGVCTFEAPEACKESAAIIFKSYEDFLYCLEEGRLYLINLQKSVKYILMHITPQIIPLLLTVVLGIPLPISPILLVFADLFIEIFPSIFFAYEPPERDVITLQQKEYLVINEYDDSIFIVRTLKKFFKLIKSDVGLFSKSVLCWSLIEAGTLSTIGCLLGFFFALKRKNIPFDLFFFSSVDYFKPNGKDYITSSGELIDVEDQLEALYTGQSTYFLGYIINQFANMICCRRKYDFFFDKFFNNYLILISSLVGLSLTILINYLSFLETIFIIRRPSLVALIFPLTSAVLILLLDTFKKINF</sequence>
<dbReference type="Gene3D" id="1.20.1110.10">
    <property type="entry name" value="Calcium-transporting ATPase, transmembrane domain"/>
    <property type="match status" value="2"/>
</dbReference>
<protein>
    <submittedName>
        <fullName evidence="9">AT1A3</fullName>
    </submittedName>
</protein>
<evidence type="ECO:0000256" key="1">
    <source>
        <dbReference type="ARBA" id="ARBA00004651"/>
    </source>
</evidence>
<evidence type="ECO:0000259" key="7">
    <source>
        <dbReference type="Pfam" id="PF00122"/>
    </source>
</evidence>
<dbReference type="InterPro" id="IPR006068">
    <property type="entry name" value="ATPase_P-typ_cation-transptr_C"/>
</dbReference>
<dbReference type="GO" id="GO:0036376">
    <property type="term" value="P:sodium ion export across plasma membrane"/>
    <property type="evidence" value="ECO:0007669"/>
    <property type="project" value="TreeGrafter"/>
</dbReference>
<dbReference type="InterPro" id="IPR050510">
    <property type="entry name" value="Cation_transp_ATPase_P-type"/>
</dbReference>
<evidence type="ECO:0000256" key="2">
    <source>
        <dbReference type="ARBA" id="ARBA00022475"/>
    </source>
</evidence>
<keyword evidence="5 6" id="KW-0472">Membrane</keyword>
<dbReference type="Proteomes" id="UP000192501">
    <property type="component" value="Unassembled WGS sequence"/>
</dbReference>
<dbReference type="SUPFAM" id="SSF81653">
    <property type="entry name" value="Calcium ATPase, transduction domain A"/>
    <property type="match status" value="1"/>
</dbReference>
<dbReference type="GO" id="GO:0005886">
    <property type="term" value="C:plasma membrane"/>
    <property type="evidence" value="ECO:0007669"/>
    <property type="project" value="UniProtKB-SubCell"/>
</dbReference>
<dbReference type="InterPro" id="IPR008250">
    <property type="entry name" value="ATPase_P-typ_transduc_dom_A_sf"/>
</dbReference>
<comment type="subcellular location">
    <subcellularLocation>
        <location evidence="1">Cell membrane</location>
        <topology evidence="1">Multi-pass membrane protein</topology>
    </subcellularLocation>
</comment>
<dbReference type="EMBL" id="LTAI01000158">
    <property type="protein sequence ID" value="ORD99581.1"/>
    <property type="molecule type" value="Genomic_DNA"/>
</dbReference>
<dbReference type="InterPro" id="IPR023299">
    <property type="entry name" value="ATPase_P-typ_cyto_dom_N"/>
</dbReference>
<feature type="transmembrane region" description="Helical" evidence="6">
    <location>
        <begin position="269"/>
        <end position="292"/>
    </location>
</feature>
<reference evidence="9 10" key="1">
    <citation type="journal article" date="2017" name="Environ. Microbiol.">
        <title>Decay of the glycolytic pathway and adaptation to intranuclear parasitism within Enterocytozoonidae microsporidia.</title>
        <authorList>
            <person name="Wiredu Boakye D."/>
            <person name="Jaroenlak P."/>
            <person name="Prachumwat A."/>
            <person name="Williams T.A."/>
            <person name="Bateman K.S."/>
            <person name="Itsathitphaisarn O."/>
            <person name="Sritunyalucksana K."/>
            <person name="Paszkiewicz K.H."/>
            <person name="Moore K.A."/>
            <person name="Stentiford G.D."/>
            <person name="Williams B.A."/>
        </authorList>
    </citation>
    <scope>NUCLEOTIDE SEQUENCE [LARGE SCALE GENOMIC DNA]</scope>
    <source>
        <strain evidence="10">canceri</strain>
    </source>
</reference>
<feature type="domain" description="P-type ATPase A" evidence="7">
    <location>
        <begin position="118"/>
        <end position="217"/>
    </location>
</feature>
<dbReference type="Gene3D" id="3.40.1110.10">
    <property type="entry name" value="Calcium-transporting ATPase, cytoplasmic domain N"/>
    <property type="match status" value="1"/>
</dbReference>
<dbReference type="GO" id="GO:1902600">
    <property type="term" value="P:proton transmembrane transport"/>
    <property type="evidence" value="ECO:0007669"/>
    <property type="project" value="TreeGrafter"/>
</dbReference>
<feature type="transmembrane region" description="Helical" evidence="6">
    <location>
        <begin position="82"/>
        <end position="104"/>
    </location>
</feature>
<dbReference type="Pfam" id="PF00122">
    <property type="entry name" value="E1-E2_ATPase"/>
    <property type="match status" value="1"/>
</dbReference>
<feature type="transmembrane region" description="Helical" evidence="6">
    <location>
        <begin position="877"/>
        <end position="896"/>
    </location>
</feature>
<evidence type="ECO:0000259" key="8">
    <source>
        <dbReference type="Pfam" id="PF00689"/>
    </source>
</evidence>
<feature type="domain" description="Cation-transporting P-type ATPase C-terminal" evidence="8">
    <location>
        <begin position="733"/>
        <end position="898"/>
    </location>
</feature>
<gene>
    <name evidence="9" type="primary">AT1A3</name>
    <name evidence="9" type="ORF">A0H76_603</name>
</gene>
<dbReference type="InterPro" id="IPR036412">
    <property type="entry name" value="HAD-like_sf"/>
</dbReference>
<dbReference type="Pfam" id="PF00689">
    <property type="entry name" value="Cation_ATPase_C"/>
    <property type="match status" value="1"/>
</dbReference>
<keyword evidence="2" id="KW-1003">Cell membrane</keyword>
<feature type="transmembrane region" description="Helical" evidence="6">
    <location>
        <begin position="844"/>
        <end position="865"/>
    </location>
</feature>
<evidence type="ECO:0000256" key="5">
    <source>
        <dbReference type="ARBA" id="ARBA00023136"/>
    </source>
</evidence>
<dbReference type="InterPro" id="IPR059000">
    <property type="entry name" value="ATPase_P-type_domA"/>
</dbReference>
<evidence type="ECO:0000256" key="3">
    <source>
        <dbReference type="ARBA" id="ARBA00022692"/>
    </source>
</evidence>
<feature type="transmembrane region" description="Helical" evidence="6">
    <location>
        <begin position="646"/>
        <end position="666"/>
    </location>
</feature>
<dbReference type="Gene3D" id="2.70.150.10">
    <property type="entry name" value="Calcium-transporting ATPase, cytoplasmic transduction domain A"/>
    <property type="match status" value="1"/>
</dbReference>
<dbReference type="GO" id="GO:0006883">
    <property type="term" value="P:intracellular sodium ion homeostasis"/>
    <property type="evidence" value="ECO:0007669"/>
    <property type="project" value="TreeGrafter"/>
</dbReference>
<feature type="transmembrane region" description="Helical" evidence="6">
    <location>
        <begin position="240"/>
        <end position="263"/>
    </location>
</feature>
<keyword evidence="3 6" id="KW-0812">Transmembrane</keyword>
<dbReference type="Gene3D" id="3.40.50.1000">
    <property type="entry name" value="HAD superfamily/HAD-like"/>
    <property type="match status" value="2"/>
</dbReference>
<evidence type="ECO:0000256" key="6">
    <source>
        <dbReference type="SAM" id="Phobius"/>
    </source>
</evidence>
<evidence type="ECO:0000313" key="10">
    <source>
        <dbReference type="Proteomes" id="UP000192501"/>
    </source>
</evidence>
<comment type="caution">
    <text evidence="9">The sequence shown here is derived from an EMBL/GenBank/DDBJ whole genome shotgun (WGS) entry which is preliminary data.</text>
</comment>
<dbReference type="SUPFAM" id="SSF81665">
    <property type="entry name" value="Calcium ATPase, transmembrane domain M"/>
    <property type="match status" value="1"/>
</dbReference>
<dbReference type="SUPFAM" id="SSF56784">
    <property type="entry name" value="HAD-like"/>
    <property type="match status" value="1"/>
</dbReference>
<dbReference type="GO" id="GO:0005391">
    <property type="term" value="F:P-type sodium:potassium-exchanging transporter activity"/>
    <property type="evidence" value="ECO:0007669"/>
    <property type="project" value="TreeGrafter"/>
</dbReference>
<organism evidence="9 10">
    <name type="scientific">Hepatospora eriocheir</name>
    <dbReference type="NCBI Taxonomy" id="1081669"/>
    <lineage>
        <taxon>Eukaryota</taxon>
        <taxon>Fungi</taxon>
        <taxon>Fungi incertae sedis</taxon>
        <taxon>Microsporidia</taxon>
        <taxon>Hepatosporidae</taxon>
        <taxon>Hepatospora</taxon>
    </lineage>
</organism>
<dbReference type="InterPro" id="IPR023214">
    <property type="entry name" value="HAD_sf"/>
</dbReference>